<reference evidence="1" key="1">
    <citation type="submission" date="2014-01" db="EMBL/GenBank/DDBJ databases">
        <authorList>
            <person name="Brown-Elliot B."/>
            <person name="Wallace R."/>
            <person name="Lenaerts A."/>
            <person name="Ordway D."/>
            <person name="DeGroote M.A."/>
            <person name="Parker T."/>
            <person name="Sizemore C."/>
            <person name="Tallon L.J."/>
            <person name="Sadzewicz L.K."/>
            <person name="Sengamalay N."/>
            <person name="Fraser C.M."/>
            <person name="Hine E."/>
            <person name="Shefchek K.A."/>
            <person name="Das S.P."/>
            <person name="Tettelin H."/>
        </authorList>
    </citation>
    <scope>NUCLEOTIDE SEQUENCE [LARGE SCALE GENOMIC DNA]</scope>
    <source>
        <strain evidence="1">4042</strain>
    </source>
</reference>
<sequence length="41" mass="4964">MPSPALIARAIRHNMRLWLAERRQLWRERYRGTARSRSGSR</sequence>
<protein>
    <submittedName>
        <fullName evidence="1">Uncharacterized protein</fullName>
    </submittedName>
</protein>
<comment type="caution">
    <text evidence="1">The sequence shown here is derived from an EMBL/GenBank/DDBJ whole genome shotgun (WGS) entry which is preliminary data.</text>
</comment>
<gene>
    <name evidence="1" type="ORF">I553_0250</name>
</gene>
<organism evidence="1">
    <name type="scientific">Mycobacterium xenopi 4042</name>
    <dbReference type="NCBI Taxonomy" id="1299334"/>
    <lineage>
        <taxon>Bacteria</taxon>
        <taxon>Bacillati</taxon>
        <taxon>Actinomycetota</taxon>
        <taxon>Actinomycetes</taxon>
        <taxon>Mycobacteriales</taxon>
        <taxon>Mycobacteriaceae</taxon>
        <taxon>Mycobacterium</taxon>
    </lineage>
</organism>
<accession>X7YK83</accession>
<proteinExistence type="predicted"/>
<evidence type="ECO:0000313" key="1">
    <source>
        <dbReference type="EMBL" id="EUA06765.1"/>
    </source>
</evidence>
<dbReference type="EMBL" id="JAOB01000093">
    <property type="protein sequence ID" value="EUA06765.1"/>
    <property type="molecule type" value="Genomic_DNA"/>
</dbReference>
<name>X7YK83_MYCXE</name>
<dbReference type="AlphaFoldDB" id="X7YK83"/>
<dbReference type="PATRIC" id="fig|1299334.3.peg.9839"/>